<feature type="transmembrane region" description="Helical" evidence="8">
    <location>
        <begin position="368"/>
        <end position="396"/>
    </location>
</feature>
<sequence length="410" mass="45906">MDNSAIEIISRNIRTITGGAGFTDFFGFLTQLILLLLLCFVTYYLIHIGNQYVERGNKVNIGKKQIYLFILVFLIVLLIIFMFRIRGLMYEILGPFIFAIALAYILNPIVHYLQSKGIQRLWGVLIIYTTILLILTLFSITLIPRFTLEVKHLIEFMPKYSNDAYEYLYDLYLRYNRNVESLPAELEGVKDLLRLNIDRIEGIVFGAFTSITNMFIGIFSKVIGLVLIPVLAFYFLKDAEKFKRSIILLLPRFCRNQILNIAKDMDVVLAGFIRGQLTVAAFVGILTTLSLLVLRVEFAVLVGLIAGIANIIPYFGPVIGIVPGVLFALMDSPMKAVWVVLVFIVIQQIESAIIAPKIVGKSVGIHPVFVILALIIGGRFFGIVGLLVAVPAAAILKVLGKHIVSYVVKL</sequence>
<dbReference type="InterPro" id="IPR002549">
    <property type="entry name" value="AI-2E-like"/>
</dbReference>
<evidence type="ECO:0000256" key="5">
    <source>
        <dbReference type="ARBA" id="ARBA00022692"/>
    </source>
</evidence>
<dbReference type="GO" id="GO:0005886">
    <property type="term" value="C:plasma membrane"/>
    <property type="evidence" value="ECO:0007669"/>
    <property type="project" value="UniProtKB-SubCell"/>
</dbReference>
<feature type="transmembrane region" description="Helical" evidence="8">
    <location>
        <begin position="214"/>
        <end position="236"/>
    </location>
</feature>
<proteinExistence type="inferred from homology"/>
<comment type="similarity">
    <text evidence="2">Belongs to the autoinducer-2 exporter (AI-2E) (TC 2.A.86) family.</text>
</comment>
<dbReference type="AlphaFoldDB" id="A0A239DM83"/>
<dbReference type="PANTHER" id="PTHR21716">
    <property type="entry name" value="TRANSMEMBRANE PROTEIN"/>
    <property type="match status" value="1"/>
</dbReference>
<evidence type="ECO:0000313" key="9">
    <source>
        <dbReference type="EMBL" id="SNS32774.1"/>
    </source>
</evidence>
<feature type="transmembrane region" description="Helical" evidence="8">
    <location>
        <begin position="298"/>
        <end position="329"/>
    </location>
</feature>
<organism evidence="9 10">
    <name type="scientific">Anaerovirgula multivorans</name>
    <dbReference type="NCBI Taxonomy" id="312168"/>
    <lineage>
        <taxon>Bacteria</taxon>
        <taxon>Bacillati</taxon>
        <taxon>Bacillota</taxon>
        <taxon>Clostridia</taxon>
        <taxon>Peptostreptococcales</taxon>
        <taxon>Natronincolaceae</taxon>
        <taxon>Anaerovirgula</taxon>
    </lineage>
</organism>
<dbReference type="OrthoDB" id="9793390at2"/>
<comment type="subcellular location">
    <subcellularLocation>
        <location evidence="1">Cell membrane</location>
        <topology evidence="1">Multi-pass membrane protein</topology>
    </subcellularLocation>
</comment>
<keyword evidence="6 8" id="KW-1133">Transmembrane helix</keyword>
<feature type="transmembrane region" description="Helical" evidence="8">
    <location>
        <begin position="25"/>
        <end position="46"/>
    </location>
</feature>
<feature type="transmembrane region" description="Helical" evidence="8">
    <location>
        <begin position="66"/>
        <end position="86"/>
    </location>
</feature>
<keyword evidence="7 8" id="KW-0472">Membrane</keyword>
<dbReference type="RefSeq" id="WP_089282694.1">
    <property type="nucleotide sequence ID" value="NZ_FZOJ01000008.1"/>
</dbReference>
<keyword evidence="5 8" id="KW-0812">Transmembrane</keyword>
<keyword evidence="4" id="KW-1003">Cell membrane</keyword>
<feature type="transmembrane region" description="Helical" evidence="8">
    <location>
        <begin position="336"/>
        <end position="356"/>
    </location>
</feature>
<evidence type="ECO:0000256" key="7">
    <source>
        <dbReference type="ARBA" id="ARBA00023136"/>
    </source>
</evidence>
<dbReference type="GO" id="GO:0055085">
    <property type="term" value="P:transmembrane transport"/>
    <property type="evidence" value="ECO:0007669"/>
    <property type="project" value="TreeGrafter"/>
</dbReference>
<evidence type="ECO:0000256" key="3">
    <source>
        <dbReference type="ARBA" id="ARBA00022448"/>
    </source>
</evidence>
<keyword evidence="10" id="KW-1185">Reference proteome</keyword>
<reference evidence="9 10" key="1">
    <citation type="submission" date="2017-06" db="EMBL/GenBank/DDBJ databases">
        <authorList>
            <person name="Kim H.J."/>
            <person name="Triplett B.A."/>
        </authorList>
    </citation>
    <scope>NUCLEOTIDE SEQUENCE [LARGE SCALE GENOMIC DNA]</scope>
    <source>
        <strain evidence="9 10">SCA</strain>
    </source>
</reference>
<feature type="transmembrane region" description="Helical" evidence="8">
    <location>
        <begin position="267"/>
        <end position="292"/>
    </location>
</feature>
<dbReference type="PANTHER" id="PTHR21716:SF53">
    <property type="entry name" value="PERMEASE PERM-RELATED"/>
    <property type="match status" value="1"/>
</dbReference>
<protein>
    <submittedName>
        <fullName evidence="9">Predicted PurR-regulated permease PerM</fullName>
    </submittedName>
</protein>
<gene>
    <name evidence="9" type="ORF">SAMN05446037_10087</name>
</gene>
<evidence type="ECO:0000256" key="2">
    <source>
        <dbReference type="ARBA" id="ARBA00009773"/>
    </source>
</evidence>
<dbReference type="Pfam" id="PF01594">
    <property type="entry name" value="AI-2E_transport"/>
    <property type="match status" value="1"/>
</dbReference>
<evidence type="ECO:0000256" key="1">
    <source>
        <dbReference type="ARBA" id="ARBA00004651"/>
    </source>
</evidence>
<evidence type="ECO:0000256" key="4">
    <source>
        <dbReference type="ARBA" id="ARBA00022475"/>
    </source>
</evidence>
<evidence type="ECO:0000256" key="6">
    <source>
        <dbReference type="ARBA" id="ARBA00022989"/>
    </source>
</evidence>
<dbReference type="Proteomes" id="UP000198304">
    <property type="component" value="Unassembled WGS sequence"/>
</dbReference>
<keyword evidence="3" id="KW-0813">Transport</keyword>
<accession>A0A239DM83</accession>
<feature type="transmembrane region" description="Helical" evidence="8">
    <location>
        <begin position="92"/>
        <end position="110"/>
    </location>
</feature>
<evidence type="ECO:0000256" key="8">
    <source>
        <dbReference type="SAM" id="Phobius"/>
    </source>
</evidence>
<feature type="transmembrane region" description="Helical" evidence="8">
    <location>
        <begin position="122"/>
        <end position="143"/>
    </location>
</feature>
<name>A0A239DM83_9FIRM</name>
<evidence type="ECO:0000313" key="10">
    <source>
        <dbReference type="Proteomes" id="UP000198304"/>
    </source>
</evidence>
<dbReference type="EMBL" id="FZOJ01000008">
    <property type="protein sequence ID" value="SNS32774.1"/>
    <property type="molecule type" value="Genomic_DNA"/>
</dbReference>